<comment type="subcellular location">
    <subcellularLocation>
        <location evidence="1">Cell membrane</location>
        <topology evidence="1">Multi-pass membrane protein</topology>
    </subcellularLocation>
</comment>
<evidence type="ECO:0000256" key="6">
    <source>
        <dbReference type="SAM" id="Phobius"/>
    </source>
</evidence>
<dbReference type="InterPro" id="IPR024320">
    <property type="entry name" value="LPG_synthase_C"/>
</dbReference>
<dbReference type="RefSeq" id="WP_107976271.1">
    <property type="nucleotide sequence ID" value="NZ_BMEZ01000013.1"/>
</dbReference>
<sequence length="633" mass="66854">MQTLQSDRPARPLLRRALPLSLAAVCFWLLWQEAATLDLPAVATSLGEIPAWRWIAAGLATLASFRVLAEYDLVGHRHMGTGLDPRRARRAGAASIAIAQVTGAGPAVGAAVRWRLLPVLGRGGVLALSALVGLSFMASWALLAVAVALPVIGGVAWLAPLLLAVALPAVGYGLWRVPEIRLLGRTLRLPSLQAAGRMIALAALDLIFAGLALWLLMPTGTVAPFTLIAAYTLALGAGLMLGTPGGVGPFELGLALLLPAVGAETLAAALIGYRLIYYAVPCVIAALYATLARPLVASAVPTPRHAPARGPRAEHAFVAQSDSRLLVTGPHSAALLSTAQTMTLFLGAQTGRLGPLLPGLRAAARSENRIACLYKITGRDAVAARRAGWSAVPVAREAVLDPRDFTLDTPERRQLRRALRKAAKDGITARRLSAPDWIEMSGINARWAAAHGGERGLSMGRFCPAFLSDKPIFAAYKDGRMVAFITCVTAPGVMSLDIMRHEDGVPAGTMQALIVAAVEAAGREGCHEFNLAALPDARLMRFTPGAEGLERFKTAFAPRWRKLYIAAPDMLSLAIAAADLWRTIQQPGALRQPLTAGIWESAAPTVPAPANATLPPARRWRALPRRAGGRMAG</sequence>
<dbReference type="InterPro" id="IPR016181">
    <property type="entry name" value="Acyl_CoA_acyltransferase"/>
</dbReference>
<keyword evidence="3 6" id="KW-0812">Transmembrane</keyword>
<dbReference type="Pfam" id="PF09924">
    <property type="entry name" value="LPG_synthase_C"/>
    <property type="match status" value="1"/>
</dbReference>
<dbReference type="PANTHER" id="PTHR34697">
    <property type="entry name" value="PHOSPHATIDYLGLYCEROL LYSYLTRANSFERASE"/>
    <property type="match status" value="1"/>
</dbReference>
<protein>
    <submittedName>
        <fullName evidence="8">Phosphatidylglycerol lysyltransferase</fullName>
    </submittedName>
</protein>
<evidence type="ECO:0000313" key="9">
    <source>
        <dbReference type="Proteomes" id="UP000244069"/>
    </source>
</evidence>
<keyword evidence="9" id="KW-1185">Reference proteome</keyword>
<reference evidence="8 9" key="1">
    <citation type="submission" date="2018-04" db="EMBL/GenBank/DDBJ databases">
        <title>Genomic Encyclopedia of Archaeal and Bacterial Type Strains, Phase II (KMG-II): from individual species to whole genera.</title>
        <authorList>
            <person name="Goeker M."/>
        </authorList>
    </citation>
    <scope>NUCLEOTIDE SEQUENCE [LARGE SCALE GENOMIC DNA]</scope>
    <source>
        <strain evidence="8 9">DSM 29329</strain>
    </source>
</reference>
<dbReference type="SUPFAM" id="SSF55729">
    <property type="entry name" value="Acyl-CoA N-acyltransferases (Nat)"/>
    <property type="match status" value="1"/>
</dbReference>
<dbReference type="GO" id="GO:0055091">
    <property type="term" value="P:phospholipid homeostasis"/>
    <property type="evidence" value="ECO:0007669"/>
    <property type="project" value="TreeGrafter"/>
</dbReference>
<feature type="transmembrane region" description="Helical" evidence="6">
    <location>
        <begin position="195"/>
        <end position="216"/>
    </location>
</feature>
<feature type="domain" description="Phosphatidylglycerol lysyltransferase C-terminal" evidence="7">
    <location>
        <begin position="352"/>
        <end position="566"/>
    </location>
</feature>
<accession>A0A2T6AVH5</accession>
<evidence type="ECO:0000256" key="3">
    <source>
        <dbReference type="ARBA" id="ARBA00022692"/>
    </source>
</evidence>
<keyword evidence="8" id="KW-0808">Transferase</keyword>
<feature type="transmembrane region" description="Helical" evidence="6">
    <location>
        <begin position="125"/>
        <end position="149"/>
    </location>
</feature>
<evidence type="ECO:0000256" key="5">
    <source>
        <dbReference type="ARBA" id="ARBA00023136"/>
    </source>
</evidence>
<evidence type="ECO:0000256" key="1">
    <source>
        <dbReference type="ARBA" id="ARBA00004651"/>
    </source>
</evidence>
<feature type="transmembrane region" description="Helical" evidence="6">
    <location>
        <begin position="12"/>
        <end position="31"/>
    </location>
</feature>
<evidence type="ECO:0000259" key="7">
    <source>
        <dbReference type="Pfam" id="PF09924"/>
    </source>
</evidence>
<evidence type="ECO:0000313" key="8">
    <source>
        <dbReference type="EMBL" id="PTX47819.1"/>
    </source>
</evidence>
<gene>
    <name evidence="8" type="ORF">C8N44_111150</name>
</gene>
<dbReference type="PANTHER" id="PTHR34697:SF2">
    <property type="entry name" value="PHOSPHATIDYLGLYCEROL LYSYLTRANSFERASE"/>
    <property type="match status" value="1"/>
</dbReference>
<feature type="transmembrane region" description="Helical" evidence="6">
    <location>
        <begin position="222"/>
        <end position="241"/>
    </location>
</feature>
<keyword evidence="2" id="KW-1003">Cell membrane</keyword>
<feature type="transmembrane region" description="Helical" evidence="6">
    <location>
        <begin position="277"/>
        <end position="296"/>
    </location>
</feature>
<dbReference type="GO" id="GO:0005886">
    <property type="term" value="C:plasma membrane"/>
    <property type="evidence" value="ECO:0007669"/>
    <property type="project" value="UniProtKB-SubCell"/>
</dbReference>
<evidence type="ECO:0000256" key="4">
    <source>
        <dbReference type="ARBA" id="ARBA00022989"/>
    </source>
</evidence>
<evidence type="ECO:0000256" key="2">
    <source>
        <dbReference type="ARBA" id="ARBA00022475"/>
    </source>
</evidence>
<dbReference type="Proteomes" id="UP000244069">
    <property type="component" value="Unassembled WGS sequence"/>
</dbReference>
<keyword evidence="4 6" id="KW-1133">Transmembrane helix</keyword>
<organism evidence="8 9">
    <name type="scientific">Allosediminivita pacifica</name>
    <dbReference type="NCBI Taxonomy" id="1267769"/>
    <lineage>
        <taxon>Bacteria</taxon>
        <taxon>Pseudomonadati</taxon>
        <taxon>Pseudomonadota</taxon>
        <taxon>Alphaproteobacteria</taxon>
        <taxon>Rhodobacterales</taxon>
        <taxon>Paracoccaceae</taxon>
        <taxon>Allosediminivita</taxon>
    </lineage>
</organism>
<keyword evidence="5 6" id="KW-0472">Membrane</keyword>
<proteinExistence type="predicted"/>
<dbReference type="AlphaFoldDB" id="A0A2T6AVH5"/>
<feature type="transmembrane region" description="Helical" evidence="6">
    <location>
        <begin position="51"/>
        <end position="69"/>
    </location>
</feature>
<dbReference type="GO" id="GO:0016755">
    <property type="term" value="F:aminoacyltransferase activity"/>
    <property type="evidence" value="ECO:0007669"/>
    <property type="project" value="TreeGrafter"/>
</dbReference>
<name>A0A2T6AVH5_9RHOB</name>
<dbReference type="InterPro" id="IPR051211">
    <property type="entry name" value="PG_lysyltransferase"/>
</dbReference>
<dbReference type="EMBL" id="QBKN01000011">
    <property type="protein sequence ID" value="PTX47819.1"/>
    <property type="molecule type" value="Genomic_DNA"/>
</dbReference>
<feature type="transmembrane region" description="Helical" evidence="6">
    <location>
        <begin position="253"/>
        <end position="271"/>
    </location>
</feature>
<comment type="caution">
    <text evidence="8">The sequence shown here is derived from an EMBL/GenBank/DDBJ whole genome shotgun (WGS) entry which is preliminary data.</text>
</comment>
<dbReference type="OrthoDB" id="145485at2"/>
<dbReference type="Gene3D" id="3.40.630.30">
    <property type="match status" value="1"/>
</dbReference>
<feature type="transmembrane region" description="Helical" evidence="6">
    <location>
        <begin position="155"/>
        <end position="175"/>
    </location>
</feature>